<dbReference type="Proteomes" id="UP000183442">
    <property type="component" value="Unassembled WGS sequence"/>
</dbReference>
<dbReference type="SUPFAM" id="SSF47819">
    <property type="entry name" value="HRDC-like"/>
    <property type="match status" value="1"/>
</dbReference>
<dbReference type="AlphaFoldDB" id="A0A126R121"/>
<evidence type="ECO:0000313" key="3">
    <source>
        <dbReference type="EMBL" id="SFL75600.1"/>
    </source>
</evidence>
<comment type="subunit">
    <text evidence="1">Part of the RNA polymerase complex. Forms a stalk with Rpo7 that extends from the main structure.</text>
</comment>
<dbReference type="GO" id="GO:0006352">
    <property type="term" value="P:DNA-templated transcription initiation"/>
    <property type="evidence" value="ECO:0007669"/>
    <property type="project" value="InterPro"/>
</dbReference>
<dbReference type="Gene3D" id="1.10.150.80">
    <property type="entry name" value="HRDC domain"/>
    <property type="match status" value="1"/>
</dbReference>
<dbReference type="STRING" id="294671.YLM1_1516"/>
<dbReference type="Proteomes" id="UP000066376">
    <property type="component" value="Chromosome"/>
</dbReference>
<evidence type="ECO:0000313" key="5">
    <source>
        <dbReference type="Proteomes" id="UP000183442"/>
    </source>
</evidence>
<dbReference type="EMBL" id="FOTL01000035">
    <property type="protein sequence ID" value="SFL75600.1"/>
    <property type="molecule type" value="Genomic_DNA"/>
</dbReference>
<dbReference type="GO" id="GO:0000428">
    <property type="term" value="C:DNA-directed RNA polymerase complex"/>
    <property type="evidence" value="ECO:0007669"/>
    <property type="project" value="UniProtKB-KW"/>
</dbReference>
<keyword evidence="1" id="KW-0963">Cytoplasm</keyword>
<dbReference type="RefSeq" id="WP_067148069.1">
    <property type="nucleotide sequence ID" value="NZ_CP014265.1"/>
</dbReference>
<dbReference type="InterPro" id="IPR010997">
    <property type="entry name" value="HRDC-like_sf"/>
</dbReference>
<dbReference type="PANTHER" id="PTHR39646:SF1">
    <property type="entry name" value="DNA-DIRECTED RNA POLYMERASE SUBUNIT RPO4"/>
    <property type="match status" value="1"/>
</dbReference>
<evidence type="ECO:0000256" key="1">
    <source>
        <dbReference type="HAMAP-Rule" id="MF_00864"/>
    </source>
</evidence>
<evidence type="ECO:0000313" key="4">
    <source>
        <dbReference type="Proteomes" id="UP000066376"/>
    </source>
</evidence>
<accession>A0A126R121</accession>
<keyword evidence="1" id="KW-0808">Transferase</keyword>
<comment type="subcellular location">
    <subcellularLocation>
        <location evidence="1">Cytoplasm</location>
    </subcellularLocation>
</comment>
<dbReference type="EMBL" id="CP014265">
    <property type="protein sequence ID" value="AMK16073.1"/>
    <property type="molecule type" value="Genomic_DNA"/>
</dbReference>
<sequence>MIGKKTLESEPIPAAKVKEILEEFSEKHELSYEQNLTLAHATSLTKLSLEDGEKLIEELEAYVDYKQAVRVADIVPRDMADLRLIFAKERNAPSNDEMKEILEILEKYDIKDDLLE</sequence>
<keyword evidence="1" id="KW-0804">Transcription</keyword>
<comment type="catalytic activity">
    <reaction evidence="1">
        <text>RNA(n) + a ribonucleoside 5'-triphosphate = RNA(n+1) + diphosphate</text>
        <dbReference type="Rhea" id="RHEA:21248"/>
        <dbReference type="Rhea" id="RHEA-COMP:14527"/>
        <dbReference type="Rhea" id="RHEA-COMP:17342"/>
        <dbReference type="ChEBI" id="CHEBI:33019"/>
        <dbReference type="ChEBI" id="CHEBI:61557"/>
        <dbReference type="ChEBI" id="CHEBI:140395"/>
        <dbReference type="EC" id="2.7.7.6"/>
    </reaction>
</comment>
<dbReference type="EC" id="2.7.7.6" evidence="1"/>
<keyword evidence="4" id="KW-1185">Reference proteome</keyword>
<proteinExistence type="inferred from homology"/>
<dbReference type="InterPro" id="IPR010924">
    <property type="entry name" value="Rpo4"/>
</dbReference>
<evidence type="ECO:0000313" key="2">
    <source>
        <dbReference type="EMBL" id="AMK16073.1"/>
    </source>
</evidence>
<comment type="function">
    <text evidence="1">DNA-dependent RNA polymerase (RNAP) catalyzes the transcription of DNA into RNA using the four ribonucleoside triphosphates as substrates. This subunit is less well bound than the others.</text>
</comment>
<keyword evidence="1" id="KW-0548">Nucleotidyltransferase</keyword>
<dbReference type="KEGG" id="mol:YLM1_1516"/>
<dbReference type="PIRSF" id="PIRSF005053">
    <property type="entry name" value="RNA_pol_F_arch"/>
    <property type="match status" value="1"/>
</dbReference>
<reference evidence="4" key="2">
    <citation type="submission" date="2016-02" db="EMBL/GenBank/DDBJ databases">
        <title>The draft genome sequence of the rumen methanogen Methanobrevibacter olleyae YLM1.</title>
        <authorList>
            <consortium name="New Zealand Agricultural Greenhouse Gas Research Centre/Pastoral Greenhouse Gas Research Consortium"/>
            <person name="Kelly W.J."/>
            <person name="Li D."/>
            <person name="Lambie S.C."/>
            <person name="Attwood G.T."/>
            <person name="Altermann E."/>
            <person name="Leahy S.C."/>
        </authorList>
    </citation>
    <scope>NUCLEOTIDE SEQUENCE [LARGE SCALE GENOMIC DNA]</scope>
    <source>
        <strain evidence="4">YLM1</strain>
    </source>
</reference>
<organism evidence="2 4">
    <name type="scientific">Methanobrevibacter olleyae</name>
    <dbReference type="NCBI Taxonomy" id="294671"/>
    <lineage>
        <taxon>Archaea</taxon>
        <taxon>Methanobacteriati</taxon>
        <taxon>Methanobacteriota</taxon>
        <taxon>Methanomada group</taxon>
        <taxon>Methanobacteria</taxon>
        <taxon>Methanobacteriales</taxon>
        <taxon>Methanobacteriaceae</taxon>
        <taxon>Methanobrevibacter</taxon>
    </lineage>
</organism>
<gene>
    <name evidence="1" type="primary">rpo4</name>
    <name evidence="1" type="synonym">rpoF</name>
    <name evidence="3" type="ORF">SAMN02910297_01680</name>
    <name evidence="2" type="ORF">YLM1_1516</name>
</gene>
<name>A0A126R121_METOL</name>
<dbReference type="GeneID" id="28489835"/>
<keyword evidence="1 2" id="KW-0240">DNA-directed RNA polymerase</keyword>
<comment type="similarity">
    <text evidence="1">Belongs to the eukaryotic RPB4 RNA polymerase subunit family.</text>
</comment>
<dbReference type="GO" id="GO:0000166">
    <property type="term" value="F:nucleotide binding"/>
    <property type="evidence" value="ECO:0007669"/>
    <property type="project" value="InterPro"/>
</dbReference>
<reference evidence="2 4" key="1">
    <citation type="journal article" date="2016" name="Genome Announc.">
        <title>Draft Genome Sequence of the Rumen Methanogen Methanobrevibacter olleyae YLM1.</title>
        <authorList>
            <person name="Kelly W.J."/>
            <person name="Li D."/>
            <person name="Lambie S.C."/>
            <person name="Cox F."/>
            <person name="Attwood G.T."/>
            <person name="Altermann E."/>
            <person name="Leahy S.C."/>
        </authorList>
    </citation>
    <scope>NUCLEOTIDE SEQUENCE [LARGE SCALE GENOMIC DNA]</scope>
    <source>
        <strain evidence="2 4">YLM1</strain>
    </source>
</reference>
<reference evidence="3" key="4">
    <citation type="submission" date="2016-10" db="EMBL/GenBank/DDBJ databases">
        <authorList>
            <person name="de Groot N.N."/>
        </authorList>
    </citation>
    <scope>NUCLEOTIDE SEQUENCE [LARGE SCALE GENOMIC DNA]</scope>
    <source>
        <strain evidence="3">DSM 16632</strain>
    </source>
</reference>
<dbReference type="InterPro" id="IPR005574">
    <property type="entry name" value="Rpb4/RPC9"/>
</dbReference>
<dbReference type="OrthoDB" id="25158at2157"/>
<dbReference type="PANTHER" id="PTHR39646">
    <property type="entry name" value="RNA POLYMERASE RPB4"/>
    <property type="match status" value="1"/>
</dbReference>
<dbReference type="Pfam" id="PF03874">
    <property type="entry name" value="RNA_pol_Rpb4"/>
    <property type="match status" value="1"/>
</dbReference>
<dbReference type="HAMAP" id="MF_00864">
    <property type="entry name" value="RNApol_arch_Rpo4"/>
    <property type="match status" value="1"/>
</dbReference>
<dbReference type="PATRIC" id="fig|294671.3.peg.1579"/>
<reference evidence="5" key="3">
    <citation type="submission" date="2016-10" db="EMBL/GenBank/DDBJ databases">
        <authorList>
            <person name="Varghese N."/>
        </authorList>
    </citation>
    <scope>NUCLEOTIDE SEQUENCE [LARGE SCALE GENOMIC DNA]</scope>
    <source>
        <strain evidence="5">DSM 16632</strain>
    </source>
</reference>
<dbReference type="GO" id="GO:0003899">
    <property type="term" value="F:DNA-directed RNA polymerase activity"/>
    <property type="evidence" value="ECO:0007669"/>
    <property type="project" value="UniProtKB-UniRule"/>
</dbReference>
<dbReference type="Gene3D" id="6.10.140.10">
    <property type="match status" value="1"/>
</dbReference>
<dbReference type="GO" id="GO:0005737">
    <property type="term" value="C:cytoplasm"/>
    <property type="evidence" value="ECO:0007669"/>
    <property type="project" value="UniProtKB-SubCell"/>
</dbReference>
<protein>
    <recommendedName>
        <fullName evidence="1">DNA-directed RNA polymerase subunit Rpo4</fullName>
        <ecNumber evidence="1">2.7.7.6</ecNumber>
    </recommendedName>
    <alternativeName>
        <fullName evidence="1">DNA-directed RNA polymerase subunit F</fullName>
    </alternativeName>
</protein>
<dbReference type="InterPro" id="IPR044876">
    <property type="entry name" value="HRDC_dom_sf"/>
</dbReference>